<keyword evidence="3" id="KW-1185">Reference proteome</keyword>
<evidence type="ECO:0000256" key="1">
    <source>
        <dbReference type="SAM" id="Phobius"/>
    </source>
</evidence>
<keyword evidence="1" id="KW-0472">Membrane</keyword>
<dbReference type="Proteomes" id="UP000273001">
    <property type="component" value="Chromosome"/>
</dbReference>
<accession>A0ABN5PU67</accession>
<protein>
    <submittedName>
        <fullName evidence="2">Uncharacterized protein</fullName>
    </submittedName>
</protein>
<proteinExistence type="predicted"/>
<keyword evidence="1" id="KW-1133">Transmembrane helix</keyword>
<evidence type="ECO:0000313" key="2">
    <source>
        <dbReference type="EMBL" id="AYD90546.1"/>
    </source>
</evidence>
<dbReference type="RefSeq" id="WP_119835520.1">
    <property type="nucleotide sequence ID" value="NZ_CP032514.1"/>
</dbReference>
<name>A0ABN5PU67_9ACTO</name>
<dbReference type="EMBL" id="CP032514">
    <property type="protein sequence ID" value="AYD90546.1"/>
    <property type="molecule type" value="Genomic_DNA"/>
</dbReference>
<feature type="transmembrane region" description="Helical" evidence="1">
    <location>
        <begin position="18"/>
        <end position="37"/>
    </location>
</feature>
<organism evidence="2 3">
    <name type="scientific">Actinomyces lilanjuaniae</name>
    <dbReference type="NCBI Taxonomy" id="2321394"/>
    <lineage>
        <taxon>Bacteria</taxon>
        <taxon>Bacillati</taxon>
        <taxon>Actinomycetota</taxon>
        <taxon>Actinomycetes</taxon>
        <taxon>Actinomycetales</taxon>
        <taxon>Actinomycetaceae</taxon>
        <taxon>Actinomyces</taxon>
    </lineage>
</organism>
<gene>
    <name evidence="2" type="ORF">D5R93_12025</name>
</gene>
<sequence>MSTVMAAVRLDLRLVPTWYLPLVGVVYLLWVCAGWLARLLGEGSFSSDQNPVTNPVVWCAVMVSQSPPR</sequence>
<keyword evidence="1" id="KW-0812">Transmembrane</keyword>
<reference evidence="2 3" key="1">
    <citation type="submission" date="2018-09" db="EMBL/GenBank/DDBJ databases">
        <authorList>
            <person name="Li J."/>
        </authorList>
    </citation>
    <scope>NUCLEOTIDE SEQUENCE [LARGE SCALE GENOMIC DNA]</scope>
    <source>
        <strain evidence="2 3">2129</strain>
    </source>
</reference>
<evidence type="ECO:0000313" key="3">
    <source>
        <dbReference type="Proteomes" id="UP000273001"/>
    </source>
</evidence>